<evidence type="ECO:0000256" key="2">
    <source>
        <dbReference type="ARBA" id="ARBA00022741"/>
    </source>
</evidence>
<reference evidence="7" key="1">
    <citation type="submission" date="2022-10" db="EMBL/GenBank/DDBJ databases">
        <title>Vagococcus sp. isolated from poultry meat.</title>
        <authorList>
            <person name="Johansson P."/>
            <person name="Bjorkroth J."/>
        </authorList>
    </citation>
    <scope>NUCLEOTIDE SEQUENCE</scope>
    <source>
        <strain evidence="7">STAA11</strain>
    </source>
</reference>
<gene>
    <name evidence="7" type="ORF">OL234_09410</name>
</gene>
<evidence type="ECO:0000256" key="1">
    <source>
        <dbReference type="ARBA" id="ARBA00022679"/>
    </source>
</evidence>
<dbReference type="Pfam" id="PF04265">
    <property type="entry name" value="TPK_B1_binding"/>
    <property type="match status" value="1"/>
</dbReference>
<name>A0AAF0CUL6_9ENTE</name>
<dbReference type="Gene3D" id="3.40.50.10240">
    <property type="entry name" value="Thiamin pyrophosphokinase, catalytic domain"/>
    <property type="match status" value="1"/>
</dbReference>
<dbReference type="GO" id="GO:0009229">
    <property type="term" value="P:thiamine diphosphate biosynthetic process"/>
    <property type="evidence" value="ECO:0007669"/>
    <property type="project" value="InterPro"/>
</dbReference>
<feature type="domain" description="Thiamin pyrophosphokinase thiamin-binding" evidence="6">
    <location>
        <begin position="147"/>
        <end position="211"/>
    </location>
</feature>
<evidence type="ECO:0000313" key="8">
    <source>
        <dbReference type="Proteomes" id="UP001179647"/>
    </source>
</evidence>
<dbReference type="EMBL" id="CP110232">
    <property type="protein sequence ID" value="WEG73167.1"/>
    <property type="molecule type" value="Genomic_DNA"/>
</dbReference>
<organism evidence="7 8">
    <name type="scientific">Vagococcus intermedius</name>
    <dbReference type="NCBI Taxonomy" id="2991418"/>
    <lineage>
        <taxon>Bacteria</taxon>
        <taxon>Bacillati</taxon>
        <taxon>Bacillota</taxon>
        <taxon>Bacilli</taxon>
        <taxon>Lactobacillales</taxon>
        <taxon>Enterococcaceae</taxon>
        <taxon>Vagococcus</taxon>
    </lineage>
</organism>
<dbReference type="InterPro" id="IPR036759">
    <property type="entry name" value="TPK_catalytic_sf"/>
</dbReference>
<evidence type="ECO:0000256" key="4">
    <source>
        <dbReference type="ARBA" id="ARBA00022840"/>
    </source>
</evidence>
<dbReference type="GO" id="GO:0016301">
    <property type="term" value="F:kinase activity"/>
    <property type="evidence" value="ECO:0007669"/>
    <property type="project" value="UniProtKB-KW"/>
</dbReference>
<protein>
    <recommendedName>
        <fullName evidence="5">Thiamine diphosphokinase</fullName>
        <ecNumber evidence="5">2.7.6.2</ecNumber>
    </recommendedName>
</protein>
<dbReference type="InterPro" id="IPR053149">
    <property type="entry name" value="TPK"/>
</dbReference>
<accession>A0AAF0CUL6</accession>
<evidence type="ECO:0000313" key="7">
    <source>
        <dbReference type="EMBL" id="WEG73167.1"/>
    </source>
</evidence>
<keyword evidence="8" id="KW-1185">Reference proteome</keyword>
<dbReference type="GO" id="GO:0005524">
    <property type="term" value="F:ATP binding"/>
    <property type="evidence" value="ECO:0007669"/>
    <property type="project" value="UniProtKB-KW"/>
</dbReference>
<dbReference type="Proteomes" id="UP001179647">
    <property type="component" value="Chromosome"/>
</dbReference>
<dbReference type="InterPro" id="IPR007371">
    <property type="entry name" value="TPK_catalytic"/>
</dbReference>
<dbReference type="EC" id="2.7.6.2" evidence="5"/>
<keyword evidence="2" id="KW-0547">Nucleotide-binding</keyword>
<dbReference type="Pfam" id="PF04263">
    <property type="entry name" value="TPK_catalytic"/>
    <property type="match status" value="1"/>
</dbReference>
<keyword evidence="1 7" id="KW-0808">Transferase</keyword>
<dbReference type="PANTHER" id="PTHR41299">
    <property type="entry name" value="THIAMINE PYROPHOSPHOKINASE"/>
    <property type="match status" value="1"/>
</dbReference>
<proteinExistence type="predicted"/>
<dbReference type="KEGG" id="vie:OL234_09410"/>
<dbReference type="CDD" id="cd07995">
    <property type="entry name" value="TPK"/>
    <property type="match status" value="1"/>
</dbReference>
<dbReference type="GO" id="GO:0004788">
    <property type="term" value="F:thiamine diphosphokinase activity"/>
    <property type="evidence" value="ECO:0007669"/>
    <property type="project" value="UniProtKB-UniRule"/>
</dbReference>
<evidence type="ECO:0000259" key="6">
    <source>
        <dbReference type="SMART" id="SM00983"/>
    </source>
</evidence>
<evidence type="ECO:0000256" key="3">
    <source>
        <dbReference type="ARBA" id="ARBA00022777"/>
    </source>
</evidence>
<dbReference type="SMART" id="SM00983">
    <property type="entry name" value="TPK_B1_binding"/>
    <property type="match status" value="1"/>
</dbReference>
<dbReference type="GO" id="GO:0006772">
    <property type="term" value="P:thiamine metabolic process"/>
    <property type="evidence" value="ECO:0007669"/>
    <property type="project" value="UniProtKB-UniRule"/>
</dbReference>
<dbReference type="NCBIfam" id="TIGR01378">
    <property type="entry name" value="thi_PPkinase"/>
    <property type="match status" value="1"/>
</dbReference>
<dbReference type="AlphaFoldDB" id="A0AAF0CUL6"/>
<dbReference type="InterPro" id="IPR006282">
    <property type="entry name" value="Thi_PPkinase"/>
</dbReference>
<dbReference type="InterPro" id="IPR007373">
    <property type="entry name" value="Thiamin_PyroPKinase_B1-bd"/>
</dbReference>
<keyword evidence="4" id="KW-0067">ATP-binding</keyword>
<keyword evidence="3" id="KW-0418">Kinase</keyword>
<sequence>MITNIVLVAGGCPELWPDLTEYLEQEIFWVGIDRGSLHLIQQGIIPNMAVGDFDSLSAKELSFVEENVAERYYAQAEKDETDTQMALRLVMEKANSKTNYTLIGATGGRLDHFLANLWLPLHPPFATILDRLTIKDQQNTVTYFKPGKYSVIKEADKKYLAYVTLTPVTGLTLYDAKYALTNYDSDLPISFASNEFVGKTTNFSFKSGRVAVIQSCDL</sequence>
<dbReference type="PANTHER" id="PTHR41299:SF1">
    <property type="entry name" value="THIAMINE PYROPHOSPHOKINASE"/>
    <property type="match status" value="1"/>
</dbReference>
<evidence type="ECO:0000256" key="5">
    <source>
        <dbReference type="NCBIfam" id="TIGR01378"/>
    </source>
</evidence>
<dbReference type="SUPFAM" id="SSF63999">
    <property type="entry name" value="Thiamin pyrophosphokinase, catalytic domain"/>
    <property type="match status" value="1"/>
</dbReference>
<dbReference type="GO" id="GO:0030975">
    <property type="term" value="F:thiamine binding"/>
    <property type="evidence" value="ECO:0007669"/>
    <property type="project" value="InterPro"/>
</dbReference>
<dbReference type="RefSeq" id="WP_275468970.1">
    <property type="nucleotide sequence ID" value="NZ_CP110232.1"/>
</dbReference>